<keyword evidence="2" id="KW-1185">Reference proteome</keyword>
<dbReference type="AlphaFoldDB" id="A0A4D6MLW8"/>
<dbReference type="Proteomes" id="UP000501690">
    <property type="component" value="Linkage Group LG8"/>
</dbReference>
<gene>
    <name evidence="1" type="ORF">DEO72_LG8g488</name>
</gene>
<organism evidence="1 2">
    <name type="scientific">Vigna unguiculata</name>
    <name type="common">Cowpea</name>
    <dbReference type="NCBI Taxonomy" id="3917"/>
    <lineage>
        <taxon>Eukaryota</taxon>
        <taxon>Viridiplantae</taxon>
        <taxon>Streptophyta</taxon>
        <taxon>Embryophyta</taxon>
        <taxon>Tracheophyta</taxon>
        <taxon>Spermatophyta</taxon>
        <taxon>Magnoliopsida</taxon>
        <taxon>eudicotyledons</taxon>
        <taxon>Gunneridae</taxon>
        <taxon>Pentapetalae</taxon>
        <taxon>rosids</taxon>
        <taxon>fabids</taxon>
        <taxon>Fabales</taxon>
        <taxon>Fabaceae</taxon>
        <taxon>Papilionoideae</taxon>
        <taxon>50 kb inversion clade</taxon>
        <taxon>NPAAA clade</taxon>
        <taxon>indigoferoid/millettioid clade</taxon>
        <taxon>Phaseoleae</taxon>
        <taxon>Vigna</taxon>
    </lineage>
</organism>
<reference evidence="1 2" key="1">
    <citation type="submission" date="2019-04" db="EMBL/GenBank/DDBJ databases">
        <title>An improved genome assembly and genetic linkage map for asparagus bean, Vigna unguiculata ssp. sesquipedialis.</title>
        <authorList>
            <person name="Xia Q."/>
            <person name="Zhang R."/>
            <person name="Dong Y."/>
        </authorList>
    </citation>
    <scope>NUCLEOTIDE SEQUENCE [LARGE SCALE GENOMIC DNA]</scope>
    <source>
        <tissue evidence="1">Leaf</tissue>
    </source>
</reference>
<proteinExistence type="predicted"/>
<evidence type="ECO:0000313" key="2">
    <source>
        <dbReference type="Proteomes" id="UP000501690"/>
    </source>
</evidence>
<dbReference type="EMBL" id="CP039352">
    <property type="protein sequence ID" value="QCE02476.1"/>
    <property type="molecule type" value="Genomic_DNA"/>
</dbReference>
<accession>A0A4D6MLW8</accession>
<name>A0A4D6MLW8_VIGUN</name>
<evidence type="ECO:0000313" key="1">
    <source>
        <dbReference type="EMBL" id="QCE02476.1"/>
    </source>
</evidence>
<sequence>MLNGSGCDWIGIVSDGNSQRKKSGWVMGAGKIWKMSRWGVSRLGAPGGEDSSARQYLQREGFLRRCAPGGGIVGVPLVVARNVSLELWLGIGVKHVVFLELWLRITSLELWLEMANEHEERLSCGSGWRELSVLPAPRLPGGCRVPPGAQRLKNPSRCRYCLAELSSPPGAPKMCIRDSYYGGD</sequence>
<protein>
    <submittedName>
        <fullName evidence="1">Uncharacterized protein</fullName>
    </submittedName>
</protein>